<keyword evidence="3" id="KW-1185">Reference proteome</keyword>
<reference evidence="3" key="1">
    <citation type="journal article" date="2019" name="Int. J. Syst. Evol. Microbiol.">
        <title>The Global Catalogue of Microorganisms (GCM) 10K type strain sequencing project: providing services to taxonomists for standard genome sequencing and annotation.</title>
        <authorList>
            <consortium name="The Broad Institute Genomics Platform"/>
            <consortium name="The Broad Institute Genome Sequencing Center for Infectious Disease"/>
            <person name="Wu L."/>
            <person name="Ma J."/>
        </authorList>
    </citation>
    <scope>NUCLEOTIDE SEQUENCE [LARGE SCALE GENOMIC DNA]</scope>
    <source>
        <strain evidence="3">JCM 31486</strain>
    </source>
</reference>
<feature type="domain" description="DUF6924" evidence="1">
    <location>
        <begin position="9"/>
        <end position="135"/>
    </location>
</feature>
<dbReference type="Proteomes" id="UP001597045">
    <property type="component" value="Unassembled WGS sequence"/>
</dbReference>
<proteinExistence type="predicted"/>
<name>A0ABW3M5K3_9PSEU</name>
<dbReference type="EMBL" id="JBHTIS010000476">
    <property type="protein sequence ID" value="MFD1045983.1"/>
    <property type="molecule type" value="Genomic_DNA"/>
</dbReference>
<accession>A0ABW3M5K3</accession>
<gene>
    <name evidence="2" type="ORF">ACFQ1S_10620</name>
</gene>
<dbReference type="InterPro" id="IPR053832">
    <property type="entry name" value="DUF6924"/>
</dbReference>
<sequence>MNLPRSRVALVIRTDFSDQRTWEAIAAAIIQPTEEDFRAHVEFVDDNAYRGLAVEQWLDLVPDGDTRPFFMVVDDVTIRESDNPILVVGLRRDRGHLFRAIPSAVQSIENNLSISNMDFAEFANAVDHNGVFRGF</sequence>
<evidence type="ECO:0000313" key="3">
    <source>
        <dbReference type="Proteomes" id="UP001597045"/>
    </source>
</evidence>
<protein>
    <submittedName>
        <fullName evidence="2">DUF6924 domain-containing protein</fullName>
    </submittedName>
</protein>
<comment type="caution">
    <text evidence="2">The sequence shown here is derived from an EMBL/GenBank/DDBJ whole genome shotgun (WGS) entry which is preliminary data.</text>
</comment>
<dbReference type="Pfam" id="PF21962">
    <property type="entry name" value="DUF6924"/>
    <property type="match status" value="1"/>
</dbReference>
<evidence type="ECO:0000313" key="2">
    <source>
        <dbReference type="EMBL" id="MFD1045983.1"/>
    </source>
</evidence>
<evidence type="ECO:0000259" key="1">
    <source>
        <dbReference type="Pfam" id="PF21962"/>
    </source>
</evidence>
<organism evidence="2 3">
    <name type="scientific">Kibdelosporangium lantanae</name>
    <dbReference type="NCBI Taxonomy" id="1497396"/>
    <lineage>
        <taxon>Bacteria</taxon>
        <taxon>Bacillati</taxon>
        <taxon>Actinomycetota</taxon>
        <taxon>Actinomycetes</taxon>
        <taxon>Pseudonocardiales</taxon>
        <taxon>Pseudonocardiaceae</taxon>
        <taxon>Kibdelosporangium</taxon>
    </lineage>
</organism>